<keyword evidence="2" id="KW-0812">Transmembrane</keyword>
<dbReference type="OrthoDB" id="1914839at2759"/>
<evidence type="ECO:0000313" key="4">
    <source>
        <dbReference type="Proteomes" id="UP000002037"/>
    </source>
</evidence>
<proteinExistence type="predicted"/>
<dbReference type="InterPro" id="IPR015943">
    <property type="entry name" value="WD40/YVTN_repeat-like_dom_sf"/>
</dbReference>
<evidence type="ECO:0000256" key="2">
    <source>
        <dbReference type="SAM" id="Phobius"/>
    </source>
</evidence>
<dbReference type="KEGG" id="ctp:CTRG_04952"/>
<dbReference type="VEuPathDB" id="FungiDB:CTRG_04952"/>
<feature type="transmembrane region" description="Helical" evidence="2">
    <location>
        <begin position="12"/>
        <end position="36"/>
    </location>
</feature>
<evidence type="ECO:0000313" key="3">
    <source>
        <dbReference type="EMBL" id="EER31222.1"/>
    </source>
</evidence>
<accession>C5MFV9</accession>
<reference evidence="3 4" key="1">
    <citation type="journal article" date="2009" name="Nature">
        <title>Evolution of pathogenicity and sexual reproduction in eight Candida genomes.</title>
        <authorList>
            <person name="Butler G."/>
            <person name="Rasmussen M.D."/>
            <person name="Lin M.F."/>
            <person name="Santos M.A."/>
            <person name="Sakthikumar S."/>
            <person name="Munro C.A."/>
            <person name="Rheinbay E."/>
            <person name="Grabherr M."/>
            <person name="Forche A."/>
            <person name="Reedy J.L."/>
            <person name="Agrafioti I."/>
            <person name="Arnaud M.B."/>
            <person name="Bates S."/>
            <person name="Brown A.J."/>
            <person name="Brunke S."/>
            <person name="Costanzo M.C."/>
            <person name="Fitzpatrick D.A."/>
            <person name="de Groot P.W."/>
            <person name="Harris D."/>
            <person name="Hoyer L.L."/>
            <person name="Hube B."/>
            <person name="Klis F.M."/>
            <person name="Kodira C."/>
            <person name="Lennard N."/>
            <person name="Logue M.E."/>
            <person name="Martin R."/>
            <person name="Neiman A.M."/>
            <person name="Nikolaou E."/>
            <person name="Quail M.A."/>
            <person name="Quinn J."/>
            <person name="Santos M.C."/>
            <person name="Schmitzberger F.F."/>
            <person name="Sherlock G."/>
            <person name="Shah P."/>
            <person name="Silverstein K.A."/>
            <person name="Skrzypek M.S."/>
            <person name="Soll D."/>
            <person name="Staggs R."/>
            <person name="Stansfield I."/>
            <person name="Stumpf M.P."/>
            <person name="Sudbery P.E."/>
            <person name="Srikantha T."/>
            <person name="Zeng Q."/>
            <person name="Berman J."/>
            <person name="Berriman M."/>
            <person name="Heitman J."/>
            <person name="Gow N.A."/>
            <person name="Lorenz M.C."/>
            <person name="Birren B.W."/>
            <person name="Kellis M."/>
            <person name="Cuomo C.A."/>
        </authorList>
    </citation>
    <scope>NUCLEOTIDE SEQUENCE [LARGE SCALE GENOMIC DNA]</scope>
    <source>
        <strain evidence="4">ATCC MYA-3404 / T1</strain>
    </source>
</reference>
<dbReference type="EMBL" id="GG692401">
    <property type="protein sequence ID" value="EER31222.1"/>
    <property type="molecule type" value="Genomic_DNA"/>
</dbReference>
<dbReference type="GeneID" id="8299026"/>
<name>C5MFV9_CANTT</name>
<feature type="compositionally biased region" description="Basic and acidic residues" evidence="1">
    <location>
        <begin position="637"/>
        <end position="651"/>
    </location>
</feature>
<dbReference type="Gene3D" id="2.130.10.10">
    <property type="entry name" value="YVTN repeat-like/Quinoprotein amine dehydrogenase"/>
    <property type="match status" value="1"/>
</dbReference>
<feature type="transmembrane region" description="Helical" evidence="2">
    <location>
        <begin position="415"/>
        <end position="438"/>
    </location>
</feature>
<dbReference type="AlphaFoldDB" id="C5MFV9"/>
<feature type="compositionally biased region" description="Low complexity" evidence="1">
    <location>
        <begin position="614"/>
        <end position="627"/>
    </location>
</feature>
<feature type="region of interest" description="Disordered" evidence="1">
    <location>
        <begin position="614"/>
        <end position="651"/>
    </location>
</feature>
<dbReference type="SUPFAM" id="SSF69322">
    <property type="entry name" value="Tricorn protease domain 2"/>
    <property type="match status" value="1"/>
</dbReference>
<gene>
    <name evidence="3" type="ORF">CTRG_04952</name>
</gene>
<feature type="transmembrane region" description="Helical" evidence="2">
    <location>
        <begin position="305"/>
        <end position="327"/>
    </location>
</feature>
<dbReference type="STRING" id="294747.C5MFV9"/>
<feature type="transmembrane region" description="Helical" evidence="2">
    <location>
        <begin position="450"/>
        <end position="471"/>
    </location>
</feature>
<keyword evidence="2" id="KW-0472">Membrane</keyword>
<organism evidence="3 4">
    <name type="scientific">Candida tropicalis (strain ATCC MYA-3404 / T1)</name>
    <name type="common">Yeast</name>
    <dbReference type="NCBI Taxonomy" id="294747"/>
    <lineage>
        <taxon>Eukaryota</taxon>
        <taxon>Fungi</taxon>
        <taxon>Dikarya</taxon>
        <taxon>Ascomycota</taxon>
        <taxon>Saccharomycotina</taxon>
        <taxon>Pichiomycetes</taxon>
        <taxon>Debaryomycetaceae</taxon>
        <taxon>Candida/Lodderomyces clade</taxon>
        <taxon>Candida</taxon>
    </lineage>
</organism>
<evidence type="ECO:0000256" key="1">
    <source>
        <dbReference type="SAM" id="MobiDB-lite"/>
    </source>
</evidence>
<feature type="transmembrane region" description="Helical" evidence="2">
    <location>
        <begin position="182"/>
        <end position="206"/>
    </location>
</feature>
<feature type="transmembrane region" description="Helical" evidence="2">
    <location>
        <begin position="218"/>
        <end position="240"/>
    </location>
</feature>
<feature type="transmembrane region" description="Helical" evidence="2">
    <location>
        <begin position="347"/>
        <end position="367"/>
    </location>
</feature>
<protein>
    <submittedName>
        <fullName evidence="3">Uncharacterized protein</fullName>
    </submittedName>
</protein>
<dbReference type="Proteomes" id="UP000002037">
    <property type="component" value="Unassembled WGS sequence"/>
</dbReference>
<dbReference type="RefSeq" id="XP_002550654.1">
    <property type="nucleotide sequence ID" value="XM_002550608.1"/>
</dbReference>
<dbReference type="eggNOG" id="KOG1933">
    <property type="taxonomic scope" value="Eukaryota"/>
</dbReference>
<keyword evidence="4" id="KW-1185">Reference proteome</keyword>
<dbReference type="HOGENOM" id="CLU_008148_0_0_1"/>
<keyword evidence="2" id="KW-1133">Transmembrane helix</keyword>
<sequence length="986" mass="112436">MMKRLVIEYIKFLLRYPTLYILVPLVIIFTLSYNIVYDFTVKQLNSLFLYGVEKITLLPTICQGKYVTKLILKSENVLDPQYLAKVQEMKQHLSSYSNCIITPILKFESKRSVVRYFNEMNVLLAYLFLDNLTYTNHFIQTAKTLKIYLIHDGDIPVEGVMEMSKHFIDYFSIQTGVSKIRFFFLASDIIVVILVGSFILYLYLVLANSHRVKSNFRVLSRWLISLFLSGLASTSLITYWEGAASWNLVTEPSTSFTKLTYFLIIMVASSSNLFEALEIPGSNVHKRLLDYYTGFYCLPRITKNLFVNTITVCGMQLICMILVWTCFRGDYLQFISYRLSVISKEVLVCMFIEYLVELSFVAAIFVVDSKQETLNLEEQEGANLISSKLMKSDRGTLAHRLGLKLLTVSRRSNPIIVVSSGLVLMLVVLAHWTIIMPMSLDITIENSNTCIYYIEYSLLVLFIVAVSGLAVPTYNTEQLEFNETVKRFNTIDLTVSSDILRIATNPKTSHLVTTSLDHKVLYWSPLGDPDPIELSCDLWPINHLGINDDGRFVILVSFKKGVIKCFDRKLMKVKWIQMEDSLRSKPKILESFFRKRTVPGFLARKMLRKRRGSDASLSSVNSSVNANFPPPPPPIEMKSHSQEQRERKTNSVGKEEYVMVFQTGEILVVSCVDGSIKRYDVKESLINAKKIRTPRVPDRIVCLTSSADLIVVNIVNNNLKSKQLTIKKANPTSELSSTLNQPTIQAVEFVGFVVKVDGLECQVIDVISGNVVKSFVIGSMKPNTLKVSYPQPTHCRFCGSAAISSFSVMYENDSGDDEEGVIVVHTFRVDEMRKAICLRVERDPREIRCLGFSAADEKVNWFYNVVGYEVTCVNSIIGIMENTSTLPKLTNRMDSSIGLSSLRNRKIKKTNRTRKEFQLMSVSLGSGDTDYYKLLDYQNFNNLWSVYRYGYKSVILNLGNRLEIIYFGNNNLIEYVDDNSLKFNLR</sequence>